<sequence length="524" mass="58767">MHATLSEALLTHEFQDIFLFLMNHEGPLTDAFAPEEIPLISGMVATDKYPNIRSGFALDRSWKSDFELNEKCQLAGVLMYRLKRDEDALNWCVHQLLCEHHVAGSDAYLFDLIREIPVAQKLALCAATCSYWGSEELKSLHAPGLADLIGTIAKFCQSNNTNKIEWLPTNEILLQTPPDATIASNGKLGISAVQLEASPLCTLPKSLLIQFHDSFDSKTHADFVKEYEHWPIASQLWLHLLFKMGSSVLNDIQMDDQEEPEFCLDGLARVASGGMVQWKDLVAHEWNGYYQSSWIDQEDVAKTSALLNLRPDVDDEIFDQIRNVIAQLYHLSDIDDAYAGGFPESQRIVRLVEDCPVEGVGKLMFVGTDRDPLEIIDKHLDAHQDLISSSLISRSFSECYSFPKAGIDLLSIINHTDPDKHTGLYAHAIVKMQLQTLKFLRENEPREDFMSVMSCVRTILSNAHSTVENSWPSAPALEQAYLGMPPHLQGPEARLSLGLPLTREQMKTADDKLRASSFNIDLGL</sequence>
<reference evidence="1 2" key="1">
    <citation type="journal article" date="2011" name="PLoS Pathog.">
        <title>Dynamic evolution of pathogenicity revealed by sequencing and comparative genomics of 19 Pseudomonas syringae isolates.</title>
        <authorList>
            <person name="Baltrus D.A."/>
            <person name="Nishimura M.T."/>
            <person name="Romanchuk A."/>
            <person name="Chang J.H."/>
            <person name="Mukhtar M.S."/>
            <person name="Cherkis K."/>
            <person name="Roach J."/>
            <person name="Grant S.R."/>
            <person name="Jones C.D."/>
            <person name="Dangl J.L."/>
        </authorList>
    </citation>
    <scope>NUCLEOTIDE SEQUENCE [LARGE SCALE GENOMIC DNA]</scope>
    <source>
        <strain evidence="1 2">M301315</strain>
    </source>
</reference>
<dbReference type="EMBL" id="CP031226">
    <property type="protein sequence ID" value="AXH60116.1"/>
    <property type="molecule type" value="Genomic_DNA"/>
</dbReference>
<evidence type="ECO:0000313" key="2">
    <source>
        <dbReference type="Proteomes" id="UP000006426"/>
    </source>
</evidence>
<protein>
    <submittedName>
        <fullName evidence="1">Uncharacterized protein</fullName>
    </submittedName>
</protein>
<dbReference type="Proteomes" id="UP000006426">
    <property type="component" value="Plasmid pmppla107"/>
</dbReference>
<name>A0AAD0PWM6_PSEAV</name>
<dbReference type="RefSeq" id="WP_005742795.1">
    <property type="nucleotide sequence ID" value="NZ_CP031226.1"/>
</dbReference>
<organism evidence="1 2">
    <name type="scientific">Pseudomonas amygdali pv. lachrymans str. M301315</name>
    <dbReference type="NCBI Taxonomy" id="629260"/>
    <lineage>
        <taxon>Bacteria</taxon>
        <taxon>Pseudomonadati</taxon>
        <taxon>Pseudomonadota</taxon>
        <taxon>Gammaproteobacteria</taxon>
        <taxon>Pseudomonadales</taxon>
        <taxon>Pseudomonadaceae</taxon>
        <taxon>Pseudomonas</taxon>
        <taxon>Pseudomonas amygdali</taxon>
    </lineage>
</organism>
<accession>A0AAD0PWM6</accession>
<evidence type="ECO:0000313" key="1">
    <source>
        <dbReference type="EMBL" id="AXH60116.1"/>
    </source>
</evidence>
<dbReference type="AlphaFoldDB" id="A0AAD0PWM6"/>
<proteinExistence type="predicted"/>
<dbReference type="GeneID" id="39473800"/>
<geneLocation type="plasmid" evidence="2">
    <name>pmppla107</name>
</geneLocation>
<gene>
    <name evidence="1" type="ORF">PLA107_033440</name>
</gene>
<keyword evidence="1" id="KW-0614">Plasmid</keyword>